<protein>
    <submittedName>
        <fullName evidence="1">Uncharacterized protein</fullName>
    </submittedName>
</protein>
<dbReference type="InterPro" id="IPR025395">
    <property type="entry name" value="Phage_tail_terminator-like"/>
</dbReference>
<dbReference type="Pfam" id="PF13554">
    <property type="entry name" value="Phage_tail_terminator_5"/>
    <property type="match status" value="1"/>
</dbReference>
<dbReference type="Proteomes" id="UP000223906">
    <property type="component" value="Segment"/>
</dbReference>
<dbReference type="EMBL" id="KY629563">
    <property type="protein sequence ID" value="ARK07414.1"/>
    <property type="molecule type" value="Genomic_DNA"/>
</dbReference>
<reference evidence="1 2" key="1">
    <citation type="submission" date="2017-02" db="EMBL/GenBank/DDBJ databases">
        <title>The first characterized phage against a member of the ecologically important #sphingomonads reveals high dissimilarity against all other known phages.</title>
        <authorList>
            <person name="Nielsen T.K."/>
            <person name="Carstens A.B."/>
            <person name="Kot W."/>
            <person name="Lametsch R."/>
            <person name="Neve H."/>
            <person name="Hansen L.H."/>
        </authorList>
    </citation>
    <scope>NUCLEOTIDE SEQUENCE [LARGE SCALE GENOMIC DNA]</scope>
</reference>
<evidence type="ECO:0000313" key="1">
    <source>
        <dbReference type="EMBL" id="ARK07414.1"/>
    </source>
</evidence>
<gene>
    <name evidence="1" type="ORF">LAV_00014</name>
</gene>
<accession>A0A1W6DWY7</accession>
<sequence length="143" mass="15748">MSKEAERKYLSRVFTRIGVDLPVKMPNLAFDIPKNAPYGEFHIMGTKPFVVGGAGENKIVNRYVGMVQLNIWIPEGKGTKGAAEAGDKFAKMFAHKSGRDTAGSNYVFKGAETINPDVKNAYTVQVVRIPFHRDTIESVGETL</sequence>
<proteinExistence type="predicted"/>
<organism evidence="1 2">
    <name type="scientific">Sphingobium phage Lacusarx</name>
    <dbReference type="NCBI Taxonomy" id="1980139"/>
    <lineage>
        <taxon>Viruses</taxon>
        <taxon>Duplodnaviria</taxon>
        <taxon>Heunggongvirae</taxon>
        <taxon>Uroviricota</taxon>
        <taxon>Caudoviricetes</taxon>
        <taxon>Lacusarxvirus</taxon>
        <taxon>Lacusarxvirus lacusarx</taxon>
    </lineage>
</organism>
<evidence type="ECO:0000313" key="2">
    <source>
        <dbReference type="Proteomes" id="UP000223906"/>
    </source>
</evidence>
<keyword evidence="2" id="KW-1185">Reference proteome</keyword>
<name>A0A1W6DWY7_9CAUD</name>
<dbReference type="Gene3D" id="3.30.2000.20">
    <property type="match status" value="1"/>
</dbReference>